<feature type="compositionally biased region" description="Basic and acidic residues" evidence="2">
    <location>
        <begin position="1"/>
        <end position="14"/>
    </location>
</feature>
<feature type="region of interest" description="Disordered" evidence="2">
    <location>
        <begin position="334"/>
        <end position="354"/>
    </location>
</feature>
<feature type="compositionally biased region" description="Acidic residues" evidence="2">
    <location>
        <begin position="15"/>
        <end position="32"/>
    </location>
</feature>
<proteinExistence type="predicted"/>
<dbReference type="AlphaFoldDB" id="A0AAW1P210"/>
<keyword evidence="4" id="KW-1185">Reference proteome</keyword>
<accession>A0AAW1P210</accession>
<reference evidence="3 4" key="1">
    <citation type="journal article" date="2024" name="Nat. Commun.">
        <title>Phylogenomics reveals the evolutionary origins of lichenization in chlorophyte algae.</title>
        <authorList>
            <person name="Puginier C."/>
            <person name="Libourel C."/>
            <person name="Otte J."/>
            <person name="Skaloud P."/>
            <person name="Haon M."/>
            <person name="Grisel S."/>
            <person name="Petersen M."/>
            <person name="Berrin J.G."/>
            <person name="Delaux P.M."/>
            <person name="Dal Grande F."/>
            <person name="Keller J."/>
        </authorList>
    </citation>
    <scope>NUCLEOTIDE SEQUENCE [LARGE SCALE GENOMIC DNA]</scope>
    <source>
        <strain evidence="3 4">SAG 2043</strain>
    </source>
</reference>
<evidence type="ECO:0000256" key="2">
    <source>
        <dbReference type="SAM" id="MobiDB-lite"/>
    </source>
</evidence>
<feature type="region of interest" description="Disordered" evidence="2">
    <location>
        <begin position="1"/>
        <end position="78"/>
    </location>
</feature>
<evidence type="ECO:0000256" key="1">
    <source>
        <dbReference type="SAM" id="Coils"/>
    </source>
</evidence>
<sequence>MAPADTDPKAQKPTEEEEEEEEEDEEEEEEEESRPGPVSSAASPAPDDKAASHKAKAGAAASKKVAPKAGGKKAGKAANNDDILAELEAQRNKQAEQLKIEARARQELEDMLLRIERHFKAEQAARRKAEELLQQSIENEEALKAQLDAELKKSSKEARELSAERESLAKQREQLEAMRSEFESELQQARAEMQKAQEALQGAEDRVKAQESVERQKLENDYQAKVASLAQELERVRSELAHRTEMMGSEMERWRQQAEATARAVVEAKNEVMDRKKDLDVTKEKMDKLVEKLYASREKGVELTGAIDYHIHQNAQQRAKDRTMMNGSLAWGRTTISAHPGASGTASTNHRARERHDDPHEMAARHVSPQRVAPANVAFGATVTTNTRPRANRQRSESVPRQRTLMAEPAASLLPAISKPRNKMYNVPSSGYATLHASSKASPTGLLPGETLSASIRRKEKEKERQHGQVAGDRWAESRRDAGMIAYASRWN</sequence>
<comment type="caution">
    <text evidence="3">The sequence shown here is derived from an EMBL/GenBank/DDBJ whole genome shotgun (WGS) entry which is preliminary data.</text>
</comment>
<keyword evidence="1" id="KW-0175">Coiled coil</keyword>
<name>A0AAW1P210_9CHLO</name>
<feature type="coiled-coil region" evidence="1">
    <location>
        <begin position="84"/>
        <end position="271"/>
    </location>
</feature>
<protein>
    <submittedName>
        <fullName evidence="3">Uncharacterized protein</fullName>
    </submittedName>
</protein>
<dbReference type="EMBL" id="JALJOR010000025">
    <property type="protein sequence ID" value="KAK9803017.1"/>
    <property type="molecule type" value="Genomic_DNA"/>
</dbReference>
<evidence type="ECO:0000313" key="4">
    <source>
        <dbReference type="Proteomes" id="UP001489004"/>
    </source>
</evidence>
<feature type="compositionally biased region" description="Low complexity" evidence="2">
    <location>
        <begin position="35"/>
        <end position="45"/>
    </location>
</feature>
<feature type="compositionally biased region" description="Low complexity" evidence="2">
    <location>
        <begin position="57"/>
        <end position="69"/>
    </location>
</feature>
<gene>
    <name evidence="3" type="ORF">WJX72_000682</name>
</gene>
<evidence type="ECO:0000313" key="3">
    <source>
        <dbReference type="EMBL" id="KAK9803017.1"/>
    </source>
</evidence>
<organism evidence="3 4">
    <name type="scientific">[Myrmecia] bisecta</name>
    <dbReference type="NCBI Taxonomy" id="41462"/>
    <lineage>
        <taxon>Eukaryota</taxon>
        <taxon>Viridiplantae</taxon>
        <taxon>Chlorophyta</taxon>
        <taxon>core chlorophytes</taxon>
        <taxon>Trebouxiophyceae</taxon>
        <taxon>Trebouxiales</taxon>
        <taxon>Trebouxiaceae</taxon>
        <taxon>Myrmecia</taxon>
    </lineage>
</organism>
<dbReference type="Proteomes" id="UP001489004">
    <property type="component" value="Unassembled WGS sequence"/>
</dbReference>